<dbReference type="InterPro" id="IPR056019">
    <property type="entry name" value="DUF7598"/>
</dbReference>
<keyword evidence="1" id="KW-0812">Transmembrane</keyword>
<dbReference type="STRING" id="342668.A0A1B8GEC3"/>
<dbReference type="OrthoDB" id="5327148at2759"/>
<evidence type="ECO:0000313" key="4">
    <source>
        <dbReference type="Proteomes" id="UP000091956"/>
    </source>
</evidence>
<reference evidence="3 4" key="1">
    <citation type="submission" date="2016-03" db="EMBL/GenBank/DDBJ databases">
        <title>Comparative genomics of Pseudogymnoascus destructans, the fungus causing white-nose syndrome of bats.</title>
        <authorList>
            <person name="Palmer J.M."/>
            <person name="Drees K.P."/>
            <person name="Foster J.T."/>
            <person name="Lindner D.L."/>
        </authorList>
    </citation>
    <scope>NUCLEOTIDE SEQUENCE [LARGE SCALE GENOMIC DNA]</scope>
    <source>
        <strain evidence="3 4">UAMH 10579</strain>
    </source>
</reference>
<feature type="transmembrane region" description="Helical" evidence="1">
    <location>
        <begin position="61"/>
        <end position="82"/>
    </location>
</feature>
<reference evidence="4" key="2">
    <citation type="journal article" date="2018" name="Nat. Commun.">
        <title>Extreme sensitivity to ultraviolet light in the fungal pathogen causing white-nose syndrome of bats.</title>
        <authorList>
            <person name="Palmer J.M."/>
            <person name="Drees K.P."/>
            <person name="Foster J.T."/>
            <person name="Lindner D.L."/>
        </authorList>
    </citation>
    <scope>NUCLEOTIDE SEQUENCE [LARGE SCALE GENOMIC DNA]</scope>
    <source>
        <strain evidence="4">UAMH 10579</strain>
    </source>
</reference>
<feature type="transmembrane region" description="Helical" evidence="1">
    <location>
        <begin position="94"/>
        <end position="113"/>
    </location>
</feature>
<dbReference type="Proteomes" id="UP000091956">
    <property type="component" value="Unassembled WGS sequence"/>
</dbReference>
<feature type="domain" description="DUF7598" evidence="2">
    <location>
        <begin position="17"/>
        <end position="150"/>
    </location>
</feature>
<evidence type="ECO:0000256" key="1">
    <source>
        <dbReference type="SAM" id="Phobius"/>
    </source>
</evidence>
<dbReference type="GeneID" id="28840382"/>
<keyword evidence="1" id="KW-1133">Transmembrane helix</keyword>
<feature type="transmembrane region" description="Helical" evidence="1">
    <location>
        <begin position="125"/>
        <end position="152"/>
    </location>
</feature>
<organism evidence="3 4">
    <name type="scientific">Pseudogymnoascus verrucosus</name>
    <dbReference type="NCBI Taxonomy" id="342668"/>
    <lineage>
        <taxon>Eukaryota</taxon>
        <taxon>Fungi</taxon>
        <taxon>Dikarya</taxon>
        <taxon>Ascomycota</taxon>
        <taxon>Pezizomycotina</taxon>
        <taxon>Leotiomycetes</taxon>
        <taxon>Thelebolales</taxon>
        <taxon>Thelebolaceae</taxon>
        <taxon>Pseudogymnoascus</taxon>
    </lineage>
</organism>
<dbReference type="RefSeq" id="XP_018127915.1">
    <property type="nucleotide sequence ID" value="XM_018276432.2"/>
</dbReference>
<dbReference type="EMBL" id="KV460246">
    <property type="protein sequence ID" value="OBT94182.1"/>
    <property type="molecule type" value="Genomic_DNA"/>
</dbReference>
<accession>A0A1B8GEC3</accession>
<proteinExistence type="predicted"/>
<keyword evidence="4" id="KW-1185">Reference proteome</keyword>
<keyword evidence="1" id="KW-0472">Membrane</keyword>
<evidence type="ECO:0000259" key="2">
    <source>
        <dbReference type="Pfam" id="PF24535"/>
    </source>
</evidence>
<dbReference type="Pfam" id="PF24535">
    <property type="entry name" value="DUF7598"/>
    <property type="match status" value="1"/>
</dbReference>
<gene>
    <name evidence="3" type="ORF">VE01_06996</name>
</gene>
<name>A0A1B8GEC3_9PEZI</name>
<protein>
    <recommendedName>
        <fullName evidence="2">DUF7598 domain-containing protein</fullName>
    </recommendedName>
</protein>
<sequence length="270" mass="30275">MFNILSLFQNFKKTGAGYVILNIIRVLNIITLGLIVAGSWIMLVRTVQTSNFFFFDGVTHFATSTISIFLILSELCLFKSWFSRNWPLLSEESGLITLALSMTILGCNLLGNLNKPATSQEAIGMSFWSVVVAGGILGLVFGVINFIAHYAFRIRKKGITSRQIRAHGAKVLLDDLPKSVRSNSTGTRSFELPQYTKENENRQSKFKLGNFKFNNPIRSSLISRPVPTNTEQFKEWEDRCEPINNKLQVPPPARHPAYTASVYSRNSGAF</sequence>
<feature type="transmembrane region" description="Helical" evidence="1">
    <location>
        <begin position="20"/>
        <end position="41"/>
    </location>
</feature>
<evidence type="ECO:0000313" key="3">
    <source>
        <dbReference type="EMBL" id="OBT94182.1"/>
    </source>
</evidence>
<dbReference type="AlphaFoldDB" id="A0A1B8GEC3"/>